<keyword evidence="4 7" id="KW-0812">Transmembrane</keyword>
<dbReference type="EMBL" id="JBHUIP010000009">
    <property type="protein sequence ID" value="MFD2263056.1"/>
    <property type="molecule type" value="Genomic_DNA"/>
</dbReference>
<dbReference type="NCBIfam" id="TIGR00711">
    <property type="entry name" value="efflux_EmrB"/>
    <property type="match status" value="1"/>
</dbReference>
<feature type="transmembrane region" description="Helical" evidence="7">
    <location>
        <begin position="404"/>
        <end position="424"/>
    </location>
</feature>
<reference evidence="10" key="1">
    <citation type="journal article" date="2019" name="Int. J. Syst. Evol. Microbiol.">
        <title>The Global Catalogue of Microorganisms (GCM) 10K type strain sequencing project: providing services to taxonomists for standard genome sequencing and annotation.</title>
        <authorList>
            <consortium name="The Broad Institute Genomics Platform"/>
            <consortium name="The Broad Institute Genome Sequencing Center for Infectious Disease"/>
            <person name="Wu L."/>
            <person name="Ma J."/>
        </authorList>
    </citation>
    <scope>NUCLEOTIDE SEQUENCE [LARGE SCALE GENOMIC DNA]</scope>
    <source>
        <strain evidence="10">CGMCC 1.19062</strain>
    </source>
</reference>
<feature type="transmembrane region" description="Helical" evidence="7">
    <location>
        <begin position="224"/>
        <end position="247"/>
    </location>
</feature>
<accession>A0ABW5DSY0</accession>
<feature type="transmembrane region" description="Helical" evidence="7">
    <location>
        <begin position="430"/>
        <end position="449"/>
    </location>
</feature>
<dbReference type="Gene3D" id="1.20.1250.20">
    <property type="entry name" value="MFS general substrate transporter like domains"/>
    <property type="match status" value="2"/>
</dbReference>
<evidence type="ECO:0000259" key="8">
    <source>
        <dbReference type="PROSITE" id="PS50850"/>
    </source>
</evidence>
<feature type="domain" description="Major facilitator superfamily (MFS) profile" evidence="8">
    <location>
        <begin position="14"/>
        <end position="456"/>
    </location>
</feature>
<dbReference type="Pfam" id="PF07690">
    <property type="entry name" value="MFS_1"/>
    <property type="match status" value="1"/>
</dbReference>
<dbReference type="InterPro" id="IPR011701">
    <property type="entry name" value="MFS"/>
</dbReference>
<dbReference type="InterPro" id="IPR020846">
    <property type="entry name" value="MFS_dom"/>
</dbReference>
<keyword evidence="10" id="KW-1185">Reference proteome</keyword>
<feature type="transmembrane region" description="Helical" evidence="7">
    <location>
        <begin position="80"/>
        <end position="99"/>
    </location>
</feature>
<evidence type="ECO:0000256" key="3">
    <source>
        <dbReference type="ARBA" id="ARBA00022475"/>
    </source>
</evidence>
<feature type="transmembrane region" description="Helical" evidence="7">
    <location>
        <begin position="304"/>
        <end position="321"/>
    </location>
</feature>
<keyword evidence="6 7" id="KW-0472">Membrane</keyword>
<evidence type="ECO:0000256" key="6">
    <source>
        <dbReference type="ARBA" id="ARBA00023136"/>
    </source>
</evidence>
<keyword evidence="3" id="KW-1003">Cell membrane</keyword>
<dbReference type="InterPro" id="IPR004638">
    <property type="entry name" value="EmrB-like"/>
</dbReference>
<feature type="transmembrane region" description="Helical" evidence="7">
    <location>
        <begin position="166"/>
        <end position="187"/>
    </location>
</feature>
<dbReference type="PANTHER" id="PTHR42718">
    <property type="entry name" value="MAJOR FACILITATOR SUPERFAMILY MULTIDRUG TRANSPORTER MFSC"/>
    <property type="match status" value="1"/>
</dbReference>
<proteinExistence type="predicted"/>
<evidence type="ECO:0000313" key="9">
    <source>
        <dbReference type="EMBL" id="MFD2263056.1"/>
    </source>
</evidence>
<evidence type="ECO:0000256" key="7">
    <source>
        <dbReference type="SAM" id="Phobius"/>
    </source>
</evidence>
<sequence>MSEASTPSPKRRWVPIVVACALFMENLDGTIINTALPEIARDMGVSPLSLSAAVTSYLLSLALFIPVSGWATDRFGARRIFSAAIIAFLLGSIVCGFATGPMGLVIGRTIQGIGGAMMAPVGRIVLLRSFPKAELMAAMTYVTMPALIGPAVGPLLGGFLATYANWRWIFFVNIPIGILGVVLAWKLFDDDRPVAAGRFDTVGFILIGGGLAAFMWGMETIGRAHLPISFMLGLIFGGLALMALYVWHSRRIQRPALDLSPLKIPTFRMAVVGGTIVRIGFGCTPFLLPLFYQLGLGYSAMESGTYTFIIGLGALSMKVVATRFARWVGFRRILMFNGLVVGAITLLFTLFDASTPYWVMLATLGIYGFVRSLQFTSLNALGFADLPPEMAAGGAAVQAVGQQLSVALGVALAAALLLLLGGGHPDLSDFRWTFAIVALLPMASIVIFARMKPEDGSAVSGHGR</sequence>
<dbReference type="InterPro" id="IPR036259">
    <property type="entry name" value="MFS_trans_sf"/>
</dbReference>
<name>A0ABW5DSY0_9PROT</name>
<feature type="transmembrane region" description="Helical" evidence="7">
    <location>
        <begin position="48"/>
        <end position="68"/>
    </location>
</feature>
<feature type="transmembrane region" description="Helical" evidence="7">
    <location>
        <begin position="138"/>
        <end position="160"/>
    </location>
</feature>
<comment type="subcellular location">
    <subcellularLocation>
        <location evidence="1">Cell membrane</location>
        <topology evidence="1">Multi-pass membrane protein</topology>
    </subcellularLocation>
</comment>
<feature type="transmembrane region" description="Helical" evidence="7">
    <location>
        <begin position="333"/>
        <end position="351"/>
    </location>
</feature>
<dbReference type="Proteomes" id="UP001597295">
    <property type="component" value="Unassembled WGS sequence"/>
</dbReference>
<evidence type="ECO:0000256" key="2">
    <source>
        <dbReference type="ARBA" id="ARBA00022448"/>
    </source>
</evidence>
<feature type="transmembrane region" description="Helical" evidence="7">
    <location>
        <begin position="357"/>
        <end position="383"/>
    </location>
</feature>
<evidence type="ECO:0000256" key="4">
    <source>
        <dbReference type="ARBA" id="ARBA00022692"/>
    </source>
</evidence>
<protein>
    <submittedName>
        <fullName evidence="9">DHA2 family efflux MFS transporter permease subunit</fullName>
    </submittedName>
</protein>
<dbReference type="PANTHER" id="PTHR42718:SF46">
    <property type="entry name" value="BLR6921 PROTEIN"/>
    <property type="match status" value="1"/>
</dbReference>
<keyword evidence="2" id="KW-0813">Transport</keyword>
<feature type="transmembrane region" description="Helical" evidence="7">
    <location>
        <begin position="199"/>
        <end position="218"/>
    </location>
</feature>
<comment type="caution">
    <text evidence="9">The sequence shown here is derived from an EMBL/GenBank/DDBJ whole genome shotgun (WGS) entry which is preliminary data.</text>
</comment>
<dbReference type="RefSeq" id="WP_379876027.1">
    <property type="nucleotide sequence ID" value="NZ_JBHUIP010000009.1"/>
</dbReference>
<feature type="transmembrane region" description="Helical" evidence="7">
    <location>
        <begin position="105"/>
        <end position="126"/>
    </location>
</feature>
<evidence type="ECO:0000313" key="10">
    <source>
        <dbReference type="Proteomes" id="UP001597295"/>
    </source>
</evidence>
<dbReference type="PROSITE" id="PS50850">
    <property type="entry name" value="MFS"/>
    <property type="match status" value="1"/>
</dbReference>
<organism evidence="9 10">
    <name type="scientific">Lacibacterium aquatile</name>
    <dbReference type="NCBI Taxonomy" id="1168082"/>
    <lineage>
        <taxon>Bacteria</taxon>
        <taxon>Pseudomonadati</taxon>
        <taxon>Pseudomonadota</taxon>
        <taxon>Alphaproteobacteria</taxon>
        <taxon>Rhodospirillales</taxon>
        <taxon>Rhodospirillaceae</taxon>
    </lineage>
</organism>
<dbReference type="SUPFAM" id="SSF103473">
    <property type="entry name" value="MFS general substrate transporter"/>
    <property type="match status" value="1"/>
</dbReference>
<evidence type="ECO:0000256" key="5">
    <source>
        <dbReference type="ARBA" id="ARBA00022989"/>
    </source>
</evidence>
<keyword evidence="5 7" id="KW-1133">Transmembrane helix</keyword>
<gene>
    <name evidence="9" type="ORF">ACFSM5_09170</name>
</gene>
<feature type="transmembrane region" description="Helical" evidence="7">
    <location>
        <begin position="267"/>
        <end position="292"/>
    </location>
</feature>
<evidence type="ECO:0000256" key="1">
    <source>
        <dbReference type="ARBA" id="ARBA00004651"/>
    </source>
</evidence>
<feature type="transmembrane region" description="Helical" evidence="7">
    <location>
        <begin position="12"/>
        <end position="36"/>
    </location>
</feature>
<dbReference type="PRINTS" id="PR01036">
    <property type="entry name" value="TCRTETB"/>
</dbReference>